<keyword evidence="2" id="KW-0812">Transmembrane</keyword>
<gene>
    <name evidence="3" type="ORF">EAG_15933</name>
</gene>
<evidence type="ECO:0000256" key="2">
    <source>
        <dbReference type="SAM" id="Phobius"/>
    </source>
</evidence>
<reference evidence="3 4" key="1">
    <citation type="journal article" date="2010" name="Science">
        <title>Genomic comparison of the ants Camponotus floridanus and Harpegnathos saltator.</title>
        <authorList>
            <person name="Bonasio R."/>
            <person name="Zhang G."/>
            <person name="Ye C."/>
            <person name="Mutti N.S."/>
            <person name="Fang X."/>
            <person name="Qin N."/>
            <person name="Donahue G."/>
            <person name="Yang P."/>
            <person name="Li Q."/>
            <person name="Li C."/>
            <person name="Zhang P."/>
            <person name="Huang Z."/>
            <person name="Berger S.L."/>
            <person name="Reinberg D."/>
            <person name="Wang J."/>
            <person name="Liebig J."/>
        </authorList>
    </citation>
    <scope>NUCLEOTIDE SEQUENCE [LARGE SCALE GENOMIC DNA]</scope>
    <source>
        <strain evidence="4">C129</strain>
    </source>
</reference>
<feature type="transmembrane region" description="Helical" evidence="2">
    <location>
        <begin position="177"/>
        <end position="197"/>
    </location>
</feature>
<dbReference type="Proteomes" id="UP000000311">
    <property type="component" value="Unassembled WGS sequence"/>
</dbReference>
<protein>
    <recommendedName>
        <fullName evidence="5">Transmembrane protein</fullName>
    </recommendedName>
</protein>
<keyword evidence="4" id="KW-1185">Reference proteome</keyword>
<evidence type="ECO:0000313" key="4">
    <source>
        <dbReference type="Proteomes" id="UP000000311"/>
    </source>
</evidence>
<organism evidence="4">
    <name type="scientific">Camponotus floridanus</name>
    <name type="common">Florida carpenter ant</name>
    <dbReference type="NCBI Taxonomy" id="104421"/>
    <lineage>
        <taxon>Eukaryota</taxon>
        <taxon>Metazoa</taxon>
        <taxon>Ecdysozoa</taxon>
        <taxon>Arthropoda</taxon>
        <taxon>Hexapoda</taxon>
        <taxon>Insecta</taxon>
        <taxon>Pterygota</taxon>
        <taxon>Neoptera</taxon>
        <taxon>Endopterygota</taxon>
        <taxon>Hymenoptera</taxon>
        <taxon>Apocrita</taxon>
        <taxon>Aculeata</taxon>
        <taxon>Formicoidea</taxon>
        <taxon>Formicidae</taxon>
        <taxon>Formicinae</taxon>
        <taxon>Camponotus</taxon>
    </lineage>
</organism>
<proteinExistence type="predicted"/>
<sequence>MHMHYVPYVSFSLADSTVNLEHECSMPMQQQPSATAPEGSACNLNGCDTQQVSPGGLGQQHRLTRSLISVGSSVCRICHTNTAKEPLISPCRGLICEDLVRIPDYVLHLYLVTHFFPRYHGNISGKCDDVAASDEKSGQLDPCSVARSYHFYGTCRPESLRIWISHPRNRRNIQSDLLILTLLTIVTVGLAAVCLLVKNFEFLDFHMQLHYPWLKGCTDQVSPWYRWWKSTVNVRLVVDPQLLRRRPSDESSQDRESHDGSREITNQVRVFSYTVEWEIRYFPWSNTTGSPTTIFTAHIFEDLNKIRSADCGYTLCNLAEEKAKDPERAIIDSADCEIKRDWVRESTILAFALTNEIFERSSHLSAMLEAILLYTTLGRIYHFERYRLFPSRAMSWKWIGHIGADIAIGAPAKWSILESHFRLRWPKLRQREARNSGAHERRRSAQEAGMSTEFPGSNYCRGSETEGTQLRTLARNSPFRGARQESGADCEGTNDVILEAVQLSSCSPEALFCLNDLFIQSPLRIHAGVTSAVGVVALCCYVTNEIVARIPGSNTEESLSYRNSVEVCGR</sequence>
<dbReference type="AlphaFoldDB" id="E2AQD5"/>
<accession>E2AQD5</accession>
<evidence type="ECO:0000313" key="3">
    <source>
        <dbReference type="EMBL" id="EFN64349.1"/>
    </source>
</evidence>
<dbReference type="InParanoid" id="E2AQD5"/>
<name>E2AQD5_CAMFO</name>
<feature type="region of interest" description="Disordered" evidence="1">
    <location>
        <begin position="434"/>
        <end position="458"/>
    </location>
</feature>
<keyword evidence="2" id="KW-0472">Membrane</keyword>
<feature type="compositionally biased region" description="Basic and acidic residues" evidence="1">
    <location>
        <begin position="434"/>
        <end position="445"/>
    </location>
</feature>
<dbReference type="STRING" id="104421.E2AQD5"/>
<keyword evidence="2" id="KW-1133">Transmembrane helix</keyword>
<dbReference type="EMBL" id="GL441723">
    <property type="protein sequence ID" value="EFN64349.1"/>
    <property type="molecule type" value="Genomic_DNA"/>
</dbReference>
<evidence type="ECO:0000256" key="1">
    <source>
        <dbReference type="SAM" id="MobiDB-lite"/>
    </source>
</evidence>
<evidence type="ECO:0008006" key="5">
    <source>
        <dbReference type="Google" id="ProtNLM"/>
    </source>
</evidence>